<reference evidence="1 2" key="1">
    <citation type="submission" date="2019-01" db="EMBL/GenBank/DDBJ databases">
        <title>Coherence of Microcystis species and biogeography revealed through population genomics.</title>
        <authorList>
            <person name="Perez-Carrascal O.M."/>
            <person name="Terrat Y."/>
            <person name="Giani A."/>
            <person name="Fortin N."/>
            <person name="Tromas N."/>
            <person name="Shapiro B.J."/>
        </authorList>
    </citation>
    <scope>NUCLEOTIDE SEQUENCE [LARGE SCALE GENOMIC DNA]</scope>
    <source>
        <strain evidence="1">Mf_QC_C_20070823_S10D</strain>
    </source>
</reference>
<feature type="non-terminal residue" evidence="1">
    <location>
        <position position="51"/>
    </location>
</feature>
<evidence type="ECO:0000313" key="1">
    <source>
        <dbReference type="EMBL" id="TRV15554.1"/>
    </source>
</evidence>
<accession>A0A552L5V8</accession>
<dbReference type="EMBL" id="SFAM01000021">
    <property type="protein sequence ID" value="TRV15554.1"/>
    <property type="molecule type" value="Genomic_DNA"/>
</dbReference>
<proteinExistence type="predicted"/>
<gene>
    <name evidence="1" type="ORF">EWV45_02670</name>
</gene>
<organism evidence="1 2">
    <name type="scientific">Microcystis flos-aquae Mf_QC_C_20070823_S10D</name>
    <dbReference type="NCBI Taxonomy" id="2486236"/>
    <lineage>
        <taxon>Bacteria</taxon>
        <taxon>Bacillati</taxon>
        <taxon>Cyanobacteriota</taxon>
        <taxon>Cyanophyceae</taxon>
        <taxon>Oscillatoriophycideae</taxon>
        <taxon>Chroococcales</taxon>
        <taxon>Microcystaceae</taxon>
        <taxon>Microcystis</taxon>
    </lineage>
</organism>
<evidence type="ECO:0000313" key="2">
    <source>
        <dbReference type="Proteomes" id="UP000315868"/>
    </source>
</evidence>
<protein>
    <submittedName>
        <fullName evidence="1">IS607 family transposase</fullName>
    </submittedName>
</protein>
<comment type="caution">
    <text evidence="1">The sequence shown here is derived from an EMBL/GenBank/DDBJ whole genome shotgun (WGS) entry which is preliminary data.</text>
</comment>
<name>A0A552L5V8_9CHRO</name>
<dbReference type="AlphaFoldDB" id="A0A552L5V8"/>
<dbReference type="Proteomes" id="UP000315868">
    <property type="component" value="Unassembled WGS sequence"/>
</dbReference>
<sequence length="51" mass="5865">MKLSDYAKKKGVSYDTAWRMWNRGQLQGERLPTGTIIIFEDDRSCGENKVA</sequence>